<proteinExistence type="predicted"/>
<dbReference type="GeneID" id="54990151"/>
<dbReference type="EMBL" id="MH078572">
    <property type="protein sequence ID" value="AVP40396.1"/>
    <property type="molecule type" value="Genomic_DNA"/>
</dbReference>
<dbReference type="RefSeq" id="YP_009799662.1">
    <property type="nucleotide sequence ID" value="NC_047945.1"/>
</dbReference>
<reference evidence="1 2" key="1">
    <citation type="submission" date="2018-03" db="EMBL/GenBank/DDBJ databases">
        <title>Isolation, the biological characteristics and genomics of two new strains of lysate Staphylococcus aureus phage.</title>
        <authorList>
            <person name="Jin X."/>
            <person name="Zhang C."/>
        </authorList>
    </citation>
    <scope>NUCLEOTIDE SEQUENCE [LARGE SCALE GENOMIC DNA]</scope>
</reference>
<organism evidence="1 2">
    <name type="scientific">Staphylococcus phage phiSA_BS1</name>
    <dbReference type="NCBI Taxonomy" id="2126734"/>
    <lineage>
        <taxon>Viruses</taxon>
        <taxon>Duplodnaviria</taxon>
        <taxon>Heunggongvirae</taxon>
        <taxon>Uroviricota</taxon>
        <taxon>Caudoviricetes</taxon>
        <taxon>Herelleviridae</taxon>
        <taxon>Twortvirinae</taxon>
        <taxon>Baoshanvirus</taxon>
        <taxon>Baoshanvirus BS1</taxon>
    </lineage>
</organism>
<dbReference type="Pfam" id="PF11753">
    <property type="entry name" value="DUF3310"/>
    <property type="match status" value="1"/>
</dbReference>
<dbReference type="Proteomes" id="UP000241797">
    <property type="component" value="Segment"/>
</dbReference>
<evidence type="ECO:0000313" key="1">
    <source>
        <dbReference type="EMBL" id="AVP40396.1"/>
    </source>
</evidence>
<dbReference type="KEGG" id="vg:54990151"/>
<sequence>MDTREFLETQGTDEQELKGIKREVLDNAFYVTQDMNLFEEPSEQVLDYLGTAIIDLSSYFGHTITKEDVSIPSHYNGEVDVIQFLQEEYFTREQFVSAMIFNIVKYTTRLGRKDDTHKELVKIFTYFVRLREGLSLYE</sequence>
<dbReference type="InterPro" id="IPR021739">
    <property type="entry name" value="SaV-like"/>
</dbReference>
<protein>
    <submittedName>
        <fullName evidence="1">Uncharacterized protein</fullName>
    </submittedName>
</protein>
<accession>A0A2P1MXV4</accession>
<keyword evidence="2" id="KW-1185">Reference proteome</keyword>
<evidence type="ECO:0000313" key="2">
    <source>
        <dbReference type="Proteomes" id="UP000241797"/>
    </source>
</evidence>
<name>A0A2P1MXV4_9CAUD</name>